<feature type="non-terminal residue" evidence="1">
    <location>
        <position position="1"/>
    </location>
</feature>
<sequence>WIITTKREKILLQHIIEEEYAEHEIQVASWASQHVLFNLTSG</sequence>
<proteinExistence type="predicted"/>
<name>A0A9N9DLC9_9GLOM</name>
<dbReference type="Proteomes" id="UP000789342">
    <property type="component" value="Unassembled WGS sequence"/>
</dbReference>
<keyword evidence="2" id="KW-1185">Reference proteome</keyword>
<accession>A0A9N9DLC9</accession>
<reference evidence="1" key="1">
    <citation type="submission" date="2021-06" db="EMBL/GenBank/DDBJ databases">
        <authorList>
            <person name="Kallberg Y."/>
            <person name="Tangrot J."/>
            <person name="Rosling A."/>
        </authorList>
    </citation>
    <scope>NUCLEOTIDE SEQUENCE</scope>
    <source>
        <strain evidence="1">CL551</strain>
    </source>
</reference>
<evidence type="ECO:0000313" key="1">
    <source>
        <dbReference type="EMBL" id="CAG8645086.1"/>
    </source>
</evidence>
<comment type="caution">
    <text evidence="1">The sequence shown here is derived from an EMBL/GenBank/DDBJ whole genome shotgun (WGS) entry which is preliminary data.</text>
</comment>
<protein>
    <submittedName>
        <fullName evidence="1">2205_t:CDS:1</fullName>
    </submittedName>
</protein>
<dbReference type="AlphaFoldDB" id="A0A9N9DLC9"/>
<organism evidence="1 2">
    <name type="scientific">Acaulospora morrowiae</name>
    <dbReference type="NCBI Taxonomy" id="94023"/>
    <lineage>
        <taxon>Eukaryota</taxon>
        <taxon>Fungi</taxon>
        <taxon>Fungi incertae sedis</taxon>
        <taxon>Mucoromycota</taxon>
        <taxon>Glomeromycotina</taxon>
        <taxon>Glomeromycetes</taxon>
        <taxon>Diversisporales</taxon>
        <taxon>Acaulosporaceae</taxon>
        <taxon>Acaulospora</taxon>
    </lineage>
</organism>
<evidence type="ECO:0000313" key="2">
    <source>
        <dbReference type="Proteomes" id="UP000789342"/>
    </source>
</evidence>
<dbReference type="EMBL" id="CAJVPV010009772">
    <property type="protein sequence ID" value="CAG8645086.1"/>
    <property type="molecule type" value="Genomic_DNA"/>
</dbReference>
<gene>
    <name evidence="1" type="ORF">AMORRO_LOCUS9696</name>
</gene>